<feature type="compositionally biased region" description="Basic and acidic residues" evidence="1">
    <location>
        <begin position="245"/>
        <end position="260"/>
    </location>
</feature>
<dbReference type="Proteomes" id="UP001151760">
    <property type="component" value="Unassembled WGS sequence"/>
</dbReference>
<proteinExistence type="predicted"/>
<gene>
    <name evidence="2" type="ORF">Tco_0975784</name>
</gene>
<reference evidence="2" key="1">
    <citation type="journal article" date="2022" name="Int. J. Mol. Sci.">
        <title>Draft Genome of Tanacetum Coccineum: Genomic Comparison of Closely Related Tanacetum-Family Plants.</title>
        <authorList>
            <person name="Yamashiro T."/>
            <person name="Shiraishi A."/>
            <person name="Nakayama K."/>
            <person name="Satake H."/>
        </authorList>
    </citation>
    <scope>NUCLEOTIDE SEQUENCE</scope>
</reference>
<evidence type="ECO:0000313" key="2">
    <source>
        <dbReference type="EMBL" id="GJT49627.1"/>
    </source>
</evidence>
<evidence type="ECO:0000256" key="1">
    <source>
        <dbReference type="SAM" id="MobiDB-lite"/>
    </source>
</evidence>
<feature type="region of interest" description="Disordered" evidence="1">
    <location>
        <begin position="241"/>
        <end position="260"/>
    </location>
</feature>
<name>A0ABQ5EFN5_9ASTR</name>
<comment type="caution">
    <text evidence="2">The sequence shown here is derived from an EMBL/GenBank/DDBJ whole genome shotgun (WGS) entry which is preliminary data.</text>
</comment>
<dbReference type="EMBL" id="BQNB010016254">
    <property type="protein sequence ID" value="GJT49627.1"/>
    <property type="molecule type" value="Genomic_DNA"/>
</dbReference>
<sequence>MAVIWNPTLRKSVGIVIPIPKAGYIVVGFGVCPDTSDPKLVKIDYDKISSMWVVEVFVDGVIYFRAYDDILLDGGVRSNFVISFDLKSEKFGEVCLPKILVHTPDLNVTTVNESLGLLEYQWHEDSKPAKEFISSVNQESRSWRYGDSRPVNSGIRAKGIKTTQQFMINHQSRKPAMDGKRQRKEDQKERKRKKQRLLFLVVAQEHRTYHQRPVEIGISMLISGIRAKGIKTTQQFMINHQSRKPAMDEKRQRKEERERNKGCYSLLLHKNTERVHQNSKEEMNRFKGIYLND</sequence>
<feature type="compositionally biased region" description="Basic and acidic residues" evidence="1">
    <location>
        <begin position="175"/>
        <end position="189"/>
    </location>
</feature>
<reference evidence="2" key="2">
    <citation type="submission" date="2022-01" db="EMBL/GenBank/DDBJ databases">
        <authorList>
            <person name="Yamashiro T."/>
            <person name="Shiraishi A."/>
            <person name="Satake H."/>
            <person name="Nakayama K."/>
        </authorList>
    </citation>
    <scope>NUCLEOTIDE SEQUENCE</scope>
</reference>
<organism evidence="2 3">
    <name type="scientific">Tanacetum coccineum</name>
    <dbReference type="NCBI Taxonomy" id="301880"/>
    <lineage>
        <taxon>Eukaryota</taxon>
        <taxon>Viridiplantae</taxon>
        <taxon>Streptophyta</taxon>
        <taxon>Embryophyta</taxon>
        <taxon>Tracheophyta</taxon>
        <taxon>Spermatophyta</taxon>
        <taxon>Magnoliopsida</taxon>
        <taxon>eudicotyledons</taxon>
        <taxon>Gunneridae</taxon>
        <taxon>Pentapetalae</taxon>
        <taxon>asterids</taxon>
        <taxon>campanulids</taxon>
        <taxon>Asterales</taxon>
        <taxon>Asteraceae</taxon>
        <taxon>Asteroideae</taxon>
        <taxon>Anthemideae</taxon>
        <taxon>Anthemidinae</taxon>
        <taxon>Tanacetum</taxon>
    </lineage>
</organism>
<keyword evidence="3" id="KW-1185">Reference proteome</keyword>
<feature type="region of interest" description="Disordered" evidence="1">
    <location>
        <begin position="168"/>
        <end position="192"/>
    </location>
</feature>
<accession>A0ABQ5EFN5</accession>
<evidence type="ECO:0000313" key="3">
    <source>
        <dbReference type="Proteomes" id="UP001151760"/>
    </source>
</evidence>
<protein>
    <submittedName>
        <fullName evidence="2">Pentatricopeptide repeat-containing protein</fullName>
    </submittedName>
</protein>